<feature type="region of interest" description="Disordered" evidence="1">
    <location>
        <begin position="491"/>
        <end position="510"/>
    </location>
</feature>
<dbReference type="VEuPathDB" id="FungiDB:SCHCODRAFT_01170220"/>
<proteinExistence type="predicted"/>
<feature type="compositionally biased region" description="Polar residues" evidence="1">
    <location>
        <begin position="501"/>
        <end position="510"/>
    </location>
</feature>
<dbReference type="RefSeq" id="XP_003033600.1">
    <property type="nucleotide sequence ID" value="XM_003033554.1"/>
</dbReference>
<gene>
    <name evidence="2" type="ORF">SCHCODRAFT_106388</name>
</gene>
<dbReference type="GeneID" id="9586153"/>
<dbReference type="InParanoid" id="D8PYI2"/>
<protein>
    <submittedName>
        <fullName evidence="2">Uncharacterized protein</fullName>
    </submittedName>
</protein>
<accession>D8PYI2</accession>
<name>D8PYI2_SCHCM</name>
<organism evidence="3">
    <name type="scientific">Schizophyllum commune (strain H4-8 / FGSC 9210)</name>
    <name type="common">Split gill fungus</name>
    <dbReference type="NCBI Taxonomy" id="578458"/>
    <lineage>
        <taxon>Eukaryota</taxon>
        <taxon>Fungi</taxon>
        <taxon>Dikarya</taxon>
        <taxon>Basidiomycota</taxon>
        <taxon>Agaricomycotina</taxon>
        <taxon>Agaricomycetes</taxon>
        <taxon>Agaricomycetidae</taxon>
        <taxon>Agaricales</taxon>
        <taxon>Schizophyllaceae</taxon>
        <taxon>Schizophyllum</taxon>
    </lineage>
</organism>
<dbReference type="eggNOG" id="ENOG502SJJG">
    <property type="taxonomic scope" value="Eukaryota"/>
</dbReference>
<dbReference type="EMBL" id="GL377304">
    <property type="protein sequence ID" value="EFI98697.1"/>
    <property type="molecule type" value="Genomic_DNA"/>
</dbReference>
<dbReference type="KEGG" id="scm:SCHCO_01170220"/>
<feature type="non-terminal residue" evidence="2">
    <location>
        <position position="510"/>
    </location>
</feature>
<keyword evidence="3" id="KW-1185">Reference proteome</keyword>
<dbReference type="OrthoDB" id="2742205at2759"/>
<dbReference type="HOGENOM" id="CLU_017400_0_0_1"/>
<evidence type="ECO:0000313" key="3">
    <source>
        <dbReference type="Proteomes" id="UP000007431"/>
    </source>
</evidence>
<dbReference type="AlphaFoldDB" id="D8PYI2"/>
<sequence length="510" mass="57033">MQAHYATAPKLDLKNRDREAQNAIQELFPDGRMEHTWFHEPLMQRDLLEDLVCIITGWFSDIWRTIYEIKADFRHAHKCLLWSVRTSLKTVALATPSSPVHDMPISISIESQKGHQIRLFEVNGLLDIRVAALWLWKELFLSMLTVNVQRAQVITPIMLNEIEDNLEWPALLEILTSGDGTPHGDCWTASAQYILFQDILSSHLTESLGVQPSVELYHAAISTCHNAIDMKLKLQSIIRGIEITSRDILLAVLSIYIDTDHPRLIVELLRIHRHFLRVNDFAHLQAAASALARHESFLADALTLVSQGLKRAVTSVNMMVLGTFAHFSDPAQQAILSSVFQLRPGTQTRQCRIRQWVAAACSPGNHVQHPGISAVVTNLPSGPSAGDTTTMDAMDLINPGIGHLVDIAPYLGDCLAGWVTLASAIRGGEQILQATYGRILKEMEFFKAPDVVDAMILHMSTDPTMASICDGLQQLSRFCKARRTAAITKRRGLHKRENMKTESVASRLWQ</sequence>
<evidence type="ECO:0000256" key="1">
    <source>
        <dbReference type="SAM" id="MobiDB-lite"/>
    </source>
</evidence>
<evidence type="ECO:0000313" key="2">
    <source>
        <dbReference type="EMBL" id="EFI98697.1"/>
    </source>
</evidence>
<reference evidence="2 3" key="1">
    <citation type="journal article" date="2010" name="Nat. Biotechnol.">
        <title>Genome sequence of the model mushroom Schizophyllum commune.</title>
        <authorList>
            <person name="Ohm R.A."/>
            <person name="de Jong J.F."/>
            <person name="Lugones L.G."/>
            <person name="Aerts A."/>
            <person name="Kothe E."/>
            <person name="Stajich J.E."/>
            <person name="de Vries R.P."/>
            <person name="Record E."/>
            <person name="Levasseur A."/>
            <person name="Baker S.E."/>
            <person name="Bartholomew K.A."/>
            <person name="Coutinho P.M."/>
            <person name="Erdmann S."/>
            <person name="Fowler T.J."/>
            <person name="Gathman A.C."/>
            <person name="Lombard V."/>
            <person name="Henrissat B."/>
            <person name="Knabe N."/>
            <person name="Kuees U."/>
            <person name="Lilly W.W."/>
            <person name="Lindquist E."/>
            <person name="Lucas S."/>
            <person name="Magnuson J.K."/>
            <person name="Piumi F."/>
            <person name="Raudaskoski M."/>
            <person name="Salamov A."/>
            <person name="Schmutz J."/>
            <person name="Schwarze F.W.M.R."/>
            <person name="vanKuyk P.A."/>
            <person name="Horton J.S."/>
            <person name="Grigoriev I.V."/>
            <person name="Woesten H.A.B."/>
        </authorList>
    </citation>
    <scope>NUCLEOTIDE SEQUENCE [LARGE SCALE GENOMIC DNA]</scope>
    <source>
        <strain evidence="3">H4-8 / FGSC 9210</strain>
    </source>
</reference>
<dbReference type="Proteomes" id="UP000007431">
    <property type="component" value="Unassembled WGS sequence"/>
</dbReference>